<evidence type="ECO:0000259" key="8">
    <source>
        <dbReference type="Pfam" id="PF25954"/>
    </source>
</evidence>
<dbReference type="InterPro" id="IPR050465">
    <property type="entry name" value="UPF0194_transport"/>
</dbReference>
<evidence type="ECO:0000256" key="3">
    <source>
        <dbReference type="ARBA" id="ARBA00022729"/>
    </source>
</evidence>
<sequence>MPGRGTKAALAAVAVVVAAGIGVAVWRAPAATEAALYGTVEVRQVDVAFTVEGRLAEVLVEEGDAVRAGEPVARMERGYFEDALAIASARVAAQEQVLAKLEAGSRPQEVAAAEAERAAAEAQLVNARAEFTRQEDLVRTRAAAQRSLDDARAALDVARNRAAAAEERLSLLREGARAEDVAAARAQLEGERALRDLAQRRLSDTELTAPADGVVMSRVREPGSVLAPGATVVSLAKTAPVWVRAFVPEPRLGAVQPGSRAQVFTDSRPDQPYHGTIGYVAPVAEFTPKTVQTEELRSDLVFRFHVVIDGPDPLLRQGMPVTVVLE</sequence>
<dbReference type="AlphaFoldDB" id="A0A286GF16"/>
<dbReference type="Gene3D" id="2.40.30.170">
    <property type="match status" value="1"/>
</dbReference>
<evidence type="ECO:0000256" key="2">
    <source>
        <dbReference type="ARBA" id="ARBA00010602"/>
    </source>
</evidence>
<accession>A0A286GF16</accession>
<gene>
    <name evidence="9" type="ORF">SAMN05421508_103125</name>
</gene>
<dbReference type="Gene3D" id="1.10.287.470">
    <property type="entry name" value="Helix hairpin bin"/>
    <property type="match status" value="1"/>
</dbReference>
<dbReference type="OrthoDB" id="9778236at2"/>
<feature type="coiled-coil region" evidence="6">
    <location>
        <begin position="110"/>
        <end position="175"/>
    </location>
</feature>
<keyword evidence="3" id="KW-0732">Signal</keyword>
<comment type="subcellular location">
    <subcellularLocation>
        <location evidence="1">Periplasm</location>
    </subcellularLocation>
</comment>
<dbReference type="RefSeq" id="WP_097278492.1">
    <property type="nucleotide sequence ID" value="NZ_OCNJ01000003.1"/>
</dbReference>
<comment type="similarity">
    <text evidence="2">Belongs to the UPF0194 family.</text>
</comment>
<evidence type="ECO:0000256" key="5">
    <source>
        <dbReference type="ARBA" id="ARBA00023054"/>
    </source>
</evidence>
<keyword evidence="5 6" id="KW-0175">Coiled coil</keyword>
<dbReference type="PANTHER" id="PTHR32347:SF29">
    <property type="entry name" value="UPF0194 MEMBRANE PROTEIN YBHG"/>
    <property type="match status" value="1"/>
</dbReference>
<dbReference type="Proteomes" id="UP000219621">
    <property type="component" value="Unassembled WGS sequence"/>
</dbReference>
<evidence type="ECO:0000259" key="7">
    <source>
        <dbReference type="Pfam" id="PF25881"/>
    </source>
</evidence>
<name>A0A286GF16_9PROT</name>
<protein>
    <submittedName>
        <fullName evidence="9">HlyD family secretion protein</fullName>
    </submittedName>
</protein>
<feature type="domain" description="YbhG-like alpha-helical hairpin" evidence="7">
    <location>
        <begin position="79"/>
        <end position="193"/>
    </location>
</feature>
<proteinExistence type="inferred from homology"/>
<evidence type="ECO:0000256" key="4">
    <source>
        <dbReference type="ARBA" id="ARBA00022764"/>
    </source>
</evidence>
<feature type="domain" description="CusB-like beta-barrel" evidence="8">
    <location>
        <begin position="240"/>
        <end position="292"/>
    </location>
</feature>
<dbReference type="InterPro" id="IPR058792">
    <property type="entry name" value="Beta-barrel_RND_2"/>
</dbReference>
<evidence type="ECO:0000313" key="10">
    <source>
        <dbReference type="Proteomes" id="UP000219621"/>
    </source>
</evidence>
<dbReference type="Pfam" id="PF25881">
    <property type="entry name" value="HH_YBHG"/>
    <property type="match status" value="1"/>
</dbReference>
<dbReference type="Pfam" id="PF25954">
    <property type="entry name" value="Beta-barrel_RND_2"/>
    <property type="match status" value="1"/>
</dbReference>
<dbReference type="SUPFAM" id="SSF111369">
    <property type="entry name" value="HlyD-like secretion proteins"/>
    <property type="match status" value="2"/>
</dbReference>
<evidence type="ECO:0000256" key="1">
    <source>
        <dbReference type="ARBA" id="ARBA00004418"/>
    </source>
</evidence>
<keyword evidence="4" id="KW-0574">Periplasm</keyword>
<keyword evidence="10" id="KW-1185">Reference proteome</keyword>
<dbReference type="EMBL" id="OCNJ01000003">
    <property type="protein sequence ID" value="SOD93604.1"/>
    <property type="molecule type" value="Genomic_DNA"/>
</dbReference>
<dbReference type="InterPro" id="IPR059052">
    <property type="entry name" value="HH_YbhG-like"/>
</dbReference>
<dbReference type="PANTHER" id="PTHR32347">
    <property type="entry name" value="EFFLUX SYSTEM COMPONENT YKNX-RELATED"/>
    <property type="match status" value="1"/>
</dbReference>
<dbReference type="GO" id="GO:0042597">
    <property type="term" value="C:periplasmic space"/>
    <property type="evidence" value="ECO:0007669"/>
    <property type="project" value="UniProtKB-SubCell"/>
</dbReference>
<dbReference type="Gene3D" id="2.40.50.100">
    <property type="match status" value="1"/>
</dbReference>
<evidence type="ECO:0000256" key="6">
    <source>
        <dbReference type="SAM" id="Coils"/>
    </source>
</evidence>
<evidence type="ECO:0000313" key="9">
    <source>
        <dbReference type="EMBL" id="SOD93604.1"/>
    </source>
</evidence>
<reference evidence="9 10" key="1">
    <citation type="submission" date="2017-09" db="EMBL/GenBank/DDBJ databases">
        <authorList>
            <person name="Ehlers B."/>
            <person name="Leendertz F.H."/>
        </authorList>
    </citation>
    <scope>NUCLEOTIDE SEQUENCE [LARGE SCALE GENOMIC DNA]</scope>
    <source>
        <strain evidence="9 10">USBA 140</strain>
    </source>
</reference>
<organism evidence="9 10">
    <name type="scientific">Caenispirillum bisanense</name>
    <dbReference type="NCBI Taxonomy" id="414052"/>
    <lineage>
        <taxon>Bacteria</taxon>
        <taxon>Pseudomonadati</taxon>
        <taxon>Pseudomonadota</taxon>
        <taxon>Alphaproteobacteria</taxon>
        <taxon>Rhodospirillales</taxon>
        <taxon>Novispirillaceae</taxon>
        <taxon>Caenispirillum</taxon>
    </lineage>
</organism>